<dbReference type="GO" id="GO:0007165">
    <property type="term" value="P:signal transduction"/>
    <property type="evidence" value="ECO:0007669"/>
    <property type="project" value="UniProtKB-KW"/>
</dbReference>
<dbReference type="InterPro" id="IPR044398">
    <property type="entry name" value="Globin-sensor_dom"/>
</dbReference>
<dbReference type="CDD" id="cd11386">
    <property type="entry name" value="MCP_signal"/>
    <property type="match status" value="1"/>
</dbReference>
<dbReference type="CDD" id="cd01068">
    <property type="entry name" value="globin_sensor"/>
    <property type="match status" value="1"/>
</dbReference>
<dbReference type="Gene3D" id="1.10.490.10">
    <property type="entry name" value="Globins"/>
    <property type="match status" value="1"/>
</dbReference>
<feature type="domain" description="Methyl-accepting transducer" evidence="6">
    <location>
        <begin position="237"/>
        <end position="466"/>
    </location>
</feature>
<dbReference type="InterPro" id="IPR051310">
    <property type="entry name" value="MCP_chemotaxis"/>
</dbReference>
<gene>
    <name evidence="9" type="ORF">HLH33_19645</name>
</gene>
<evidence type="ECO:0000256" key="1">
    <source>
        <dbReference type="ARBA" id="ARBA00004370"/>
    </source>
</evidence>
<feature type="domain" description="T-SNARE coiled-coil homology" evidence="7">
    <location>
        <begin position="396"/>
        <end position="458"/>
    </location>
</feature>
<keyword evidence="4" id="KW-0807">Transducer</keyword>
<reference evidence="9 10" key="1">
    <citation type="submission" date="2020-04" db="EMBL/GenBank/DDBJ databases">
        <title>Description of novel Gluconacetobacter.</title>
        <authorList>
            <person name="Sombolestani A."/>
        </authorList>
    </citation>
    <scope>NUCLEOTIDE SEQUENCE [LARGE SCALE GENOMIC DNA]</scope>
    <source>
        <strain evidence="9 10">LMG 7603</strain>
    </source>
</reference>
<dbReference type="FunFam" id="1.10.287.950:FF:000001">
    <property type="entry name" value="Methyl-accepting chemotaxis sensory transducer"/>
    <property type="match status" value="1"/>
</dbReference>
<dbReference type="GO" id="GO:0019825">
    <property type="term" value="F:oxygen binding"/>
    <property type="evidence" value="ECO:0007669"/>
    <property type="project" value="InterPro"/>
</dbReference>
<dbReference type="RefSeq" id="WP_012222861.1">
    <property type="nucleotide sequence ID" value="NZ_JABEQG010000096.1"/>
</dbReference>
<dbReference type="GO" id="GO:0006935">
    <property type="term" value="P:chemotaxis"/>
    <property type="evidence" value="ECO:0007669"/>
    <property type="project" value="UniProtKB-KW"/>
</dbReference>
<dbReference type="Gene3D" id="1.10.287.950">
    <property type="entry name" value="Methyl-accepting chemotaxis protein"/>
    <property type="match status" value="1"/>
</dbReference>
<dbReference type="PROSITE" id="PS50192">
    <property type="entry name" value="T_SNARE"/>
    <property type="match status" value="1"/>
</dbReference>
<keyword evidence="2" id="KW-0145">Chemotaxis</keyword>
<dbReference type="Proteomes" id="UP000550787">
    <property type="component" value="Unassembled WGS sequence"/>
</dbReference>
<dbReference type="SUPFAM" id="SSF58104">
    <property type="entry name" value="Methyl-accepting chemotaxis protein (MCP) signaling domain"/>
    <property type="match status" value="1"/>
</dbReference>
<dbReference type="InterPro" id="IPR003660">
    <property type="entry name" value="HAMP_dom"/>
</dbReference>
<evidence type="ECO:0000313" key="9">
    <source>
        <dbReference type="EMBL" id="MBB2158467.1"/>
    </source>
</evidence>
<dbReference type="Pfam" id="PF11563">
    <property type="entry name" value="Protoglobin"/>
    <property type="match status" value="1"/>
</dbReference>
<comment type="caution">
    <text evidence="9">The sequence shown here is derived from an EMBL/GenBank/DDBJ whole genome shotgun (WGS) entry which is preliminary data.</text>
</comment>
<evidence type="ECO:0000259" key="7">
    <source>
        <dbReference type="PROSITE" id="PS50192"/>
    </source>
</evidence>
<accession>A0A7W4I947</accession>
<dbReference type="Pfam" id="PF00015">
    <property type="entry name" value="MCPsignal"/>
    <property type="match status" value="1"/>
</dbReference>
<dbReference type="PANTHER" id="PTHR43531">
    <property type="entry name" value="PROTEIN ICFG"/>
    <property type="match status" value="1"/>
</dbReference>
<organism evidence="9 10">
    <name type="scientific">Gluconacetobacter diazotrophicus</name>
    <name type="common">Acetobacter diazotrophicus</name>
    <dbReference type="NCBI Taxonomy" id="33996"/>
    <lineage>
        <taxon>Bacteria</taxon>
        <taxon>Pseudomonadati</taxon>
        <taxon>Pseudomonadota</taxon>
        <taxon>Alphaproteobacteria</taxon>
        <taxon>Acetobacterales</taxon>
        <taxon>Acetobacteraceae</taxon>
        <taxon>Gluconacetobacter</taxon>
    </lineage>
</organism>
<dbReference type="InterPro" id="IPR012292">
    <property type="entry name" value="Globin/Proto"/>
</dbReference>
<dbReference type="GO" id="GO:0016020">
    <property type="term" value="C:membrane"/>
    <property type="evidence" value="ECO:0007669"/>
    <property type="project" value="UniProtKB-SubCell"/>
</dbReference>
<evidence type="ECO:0000256" key="3">
    <source>
        <dbReference type="ARBA" id="ARBA00029447"/>
    </source>
</evidence>
<dbReference type="InterPro" id="IPR004090">
    <property type="entry name" value="Chemotax_Me-accpt_rcpt"/>
</dbReference>
<proteinExistence type="inferred from homology"/>
<dbReference type="PANTHER" id="PTHR43531:SF11">
    <property type="entry name" value="METHYL-ACCEPTING CHEMOTAXIS PROTEIN 3"/>
    <property type="match status" value="1"/>
</dbReference>
<comment type="subcellular location">
    <subcellularLocation>
        <location evidence="1">Membrane</location>
    </subcellularLocation>
</comment>
<dbReference type="AlphaFoldDB" id="A0A7W4I947"/>
<evidence type="ECO:0000256" key="4">
    <source>
        <dbReference type="PROSITE-ProRule" id="PRU00284"/>
    </source>
</evidence>
<evidence type="ECO:0000313" key="10">
    <source>
        <dbReference type="Proteomes" id="UP000550787"/>
    </source>
</evidence>
<dbReference type="EMBL" id="JABEQG010000096">
    <property type="protein sequence ID" value="MBB2158467.1"/>
    <property type="molecule type" value="Genomic_DNA"/>
</dbReference>
<evidence type="ECO:0000259" key="6">
    <source>
        <dbReference type="PROSITE" id="PS50111"/>
    </source>
</evidence>
<dbReference type="InterPro" id="IPR004089">
    <property type="entry name" value="MCPsignal_dom"/>
</dbReference>
<dbReference type="OMA" id="AMTITHI"/>
<evidence type="ECO:0000256" key="5">
    <source>
        <dbReference type="SAM" id="MobiDB-lite"/>
    </source>
</evidence>
<name>A0A7W4I947_GLUDI</name>
<feature type="domain" description="HAMP" evidence="8">
    <location>
        <begin position="186"/>
        <end position="232"/>
    </location>
</feature>
<feature type="region of interest" description="Disordered" evidence="5">
    <location>
        <begin position="485"/>
        <end position="505"/>
    </location>
</feature>
<dbReference type="SUPFAM" id="SSF46458">
    <property type="entry name" value="Globin-like"/>
    <property type="match status" value="1"/>
</dbReference>
<sequence>MTKESQIVERLSFMNLDSTAQQNIKNAKPILMKALPGALDTFYDQARTFPHTAQFFHNANLIASAKNRQLGHWDYISSGEFNQDYVKAVTTIGQTHARIGLEPRWYIGGYALVLESLIAAIVEARWPRGILGAGRSSARQVTAELSAVVKATMLDMDFAISVYLDALETARQASEARARATNDAVMKAVGEALGRIAQGDLTHRIGDDMPEEYRQLRDDFNLAIAQLSETLSQVQGTAETISRGADEIANAADDLSQRTERQAASIQQTAAALDQITASVTRTAGGTKRASGAVNAAKADTRHSGTVVDQAILAMSEIEKSSNQIARINGIIYDIAFQTNLLALNAGVEAARAGDQGRGFAVVAQEVRALAQRSSEAAREIKALILASAQHVNHGVGLVDETGKALKAIMAKVTEIDDLVGEIASSTQEQAAGLSQVNIAVNQVDQVVQQNAAMVEETTAATRSLKGETEELAALVGRFAVDDGQDQSRTMARPDAPASRQAVSQLQALADRISASFARRPRYSDGPREEV</sequence>
<dbReference type="PROSITE" id="PS50111">
    <property type="entry name" value="CHEMOTAXIS_TRANSDUC_2"/>
    <property type="match status" value="1"/>
</dbReference>
<dbReference type="GO" id="GO:0004888">
    <property type="term" value="F:transmembrane signaling receptor activity"/>
    <property type="evidence" value="ECO:0007669"/>
    <property type="project" value="InterPro"/>
</dbReference>
<dbReference type="InterPro" id="IPR009050">
    <property type="entry name" value="Globin-like_sf"/>
</dbReference>
<dbReference type="InterPro" id="IPR039379">
    <property type="entry name" value="Protoglobin_sensor_dom"/>
</dbReference>
<dbReference type="PRINTS" id="PR00260">
    <property type="entry name" value="CHEMTRNSDUCR"/>
</dbReference>
<dbReference type="PROSITE" id="PS50885">
    <property type="entry name" value="HAMP"/>
    <property type="match status" value="1"/>
</dbReference>
<evidence type="ECO:0000256" key="2">
    <source>
        <dbReference type="ARBA" id="ARBA00022500"/>
    </source>
</evidence>
<evidence type="ECO:0000259" key="8">
    <source>
        <dbReference type="PROSITE" id="PS50885"/>
    </source>
</evidence>
<dbReference type="GO" id="GO:0020037">
    <property type="term" value="F:heme binding"/>
    <property type="evidence" value="ECO:0007669"/>
    <property type="project" value="InterPro"/>
</dbReference>
<dbReference type="InterPro" id="IPR000727">
    <property type="entry name" value="T_SNARE_dom"/>
</dbReference>
<protein>
    <submittedName>
        <fullName evidence="9">Globin-coupled sensor protein</fullName>
    </submittedName>
</protein>
<comment type="similarity">
    <text evidence="3">Belongs to the methyl-accepting chemotaxis (MCP) protein family.</text>
</comment>
<dbReference type="SMART" id="SM00283">
    <property type="entry name" value="MA"/>
    <property type="match status" value="1"/>
</dbReference>